<dbReference type="PANTHER" id="PTHR30163">
    <property type="entry name" value="MEMBRANE-BOUND LYTIC MUREIN TRANSGLYCOSYLASE B"/>
    <property type="match status" value="1"/>
</dbReference>
<dbReference type="EMBL" id="JACICD010000004">
    <property type="protein sequence ID" value="MBB3772122.1"/>
    <property type="molecule type" value="Genomic_DNA"/>
</dbReference>
<dbReference type="GO" id="GO:0008933">
    <property type="term" value="F:peptidoglycan lytic transglycosylase activity"/>
    <property type="evidence" value="ECO:0007669"/>
    <property type="project" value="TreeGrafter"/>
</dbReference>
<dbReference type="InterPro" id="IPR043426">
    <property type="entry name" value="MltB-like"/>
</dbReference>
<dbReference type="InterPro" id="IPR031304">
    <property type="entry name" value="SLT_2"/>
</dbReference>
<organism evidence="3 4">
    <name type="scientific">Ancylobacter tetraedralis</name>
    <dbReference type="NCBI Taxonomy" id="217068"/>
    <lineage>
        <taxon>Bacteria</taxon>
        <taxon>Pseudomonadati</taxon>
        <taxon>Pseudomonadota</taxon>
        <taxon>Alphaproteobacteria</taxon>
        <taxon>Hyphomicrobiales</taxon>
        <taxon>Xanthobacteraceae</taxon>
        <taxon>Ancylobacter</taxon>
    </lineage>
</organism>
<dbReference type="Gene3D" id="1.10.8.350">
    <property type="entry name" value="Bacterial muramidase"/>
    <property type="match status" value="1"/>
</dbReference>
<feature type="signal peptide" evidence="1">
    <location>
        <begin position="1"/>
        <end position="41"/>
    </location>
</feature>
<dbReference type="AlphaFoldDB" id="A0A839ZBQ2"/>
<dbReference type="NCBIfam" id="TIGR02283">
    <property type="entry name" value="MltB_2"/>
    <property type="match status" value="1"/>
</dbReference>
<dbReference type="SUPFAM" id="SSF53955">
    <property type="entry name" value="Lysozyme-like"/>
    <property type="match status" value="1"/>
</dbReference>
<sequence>MIGHIVNRMKQAGRRMGCRSGFKAGLVAALLAPLVAGPALAAPCGNDAAGFDAWMRDFRQQAVSQGISPAALRPLDGVTYDTKVISLDRNQKHFKMSFEEFSRNRISKGRIAKGKQMLQRYASALAQIERRYGVPGPILVAIWGMETDYGANIGNMPILRSLSTLSYDCRRSDFFTPQLLDALRIYQRGDLTLDEMRGAWAGEIGQTQFLASSYVKFAVDFDGDGRADLVRSPTDVLASTANYLRGYGWRAGAGWGPGEPNYQALLGWNKAEVYARTLGVFAGMLTQ</sequence>
<dbReference type="PANTHER" id="PTHR30163:SF8">
    <property type="entry name" value="LYTIC MUREIN TRANSGLYCOSYLASE"/>
    <property type="match status" value="1"/>
</dbReference>
<feature type="chain" id="PRO_5032296942" evidence="1">
    <location>
        <begin position="42"/>
        <end position="287"/>
    </location>
</feature>
<name>A0A839ZBQ2_9HYPH</name>
<keyword evidence="1" id="KW-0732">Signal</keyword>
<dbReference type="Gene3D" id="1.10.530.10">
    <property type="match status" value="1"/>
</dbReference>
<dbReference type="Pfam" id="PF13406">
    <property type="entry name" value="SLT_2"/>
    <property type="match status" value="1"/>
</dbReference>
<dbReference type="Proteomes" id="UP000533469">
    <property type="component" value="Unassembled WGS sequence"/>
</dbReference>
<keyword evidence="4" id="KW-1185">Reference proteome</keyword>
<protein>
    <submittedName>
        <fullName evidence="3">Lytic murein transglycosylase</fullName>
    </submittedName>
</protein>
<gene>
    <name evidence="3" type="ORF">FHS55_002731</name>
</gene>
<reference evidence="3 4" key="1">
    <citation type="submission" date="2020-08" db="EMBL/GenBank/DDBJ databases">
        <title>Genomic Encyclopedia of Type Strains, Phase IV (KMG-IV): sequencing the most valuable type-strain genomes for metagenomic binning, comparative biology and taxonomic classification.</title>
        <authorList>
            <person name="Goeker M."/>
        </authorList>
    </citation>
    <scope>NUCLEOTIDE SEQUENCE [LARGE SCALE GENOMIC DNA]</scope>
    <source>
        <strain evidence="3 4">DSM 5895</strain>
    </source>
</reference>
<evidence type="ECO:0000259" key="2">
    <source>
        <dbReference type="Pfam" id="PF13406"/>
    </source>
</evidence>
<feature type="domain" description="Transglycosylase SLT" evidence="2">
    <location>
        <begin position="51"/>
        <end position="256"/>
    </location>
</feature>
<evidence type="ECO:0000313" key="4">
    <source>
        <dbReference type="Proteomes" id="UP000533469"/>
    </source>
</evidence>
<comment type="caution">
    <text evidence="3">The sequence shown here is derived from an EMBL/GenBank/DDBJ whole genome shotgun (WGS) entry which is preliminary data.</text>
</comment>
<dbReference type="InterPro" id="IPR023346">
    <property type="entry name" value="Lysozyme-like_dom_sf"/>
</dbReference>
<evidence type="ECO:0000256" key="1">
    <source>
        <dbReference type="SAM" id="SignalP"/>
    </source>
</evidence>
<dbReference type="InterPro" id="IPR011970">
    <property type="entry name" value="MltB_2"/>
</dbReference>
<dbReference type="CDD" id="cd13399">
    <property type="entry name" value="Slt35-like"/>
    <property type="match status" value="1"/>
</dbReference>
<proteinExistence type="predicted"/>
<dbReference type="GO" id="GO:0009253">
    <property type="term" value="P:peptidoglycan catabolic process"/>
    <property type="evidence" value="ECO:0007669"/>
    <property type="project" value="TreeGrafter"/>
</dbReference>
<evidence type="ECO:0000313" key="3">
    <source>
        <dbReference type="EMBL" id="MBB3772122.1"/>
    </source>
</evidence>
<dbReference type="FunFam" id="1.10.8.350:FF:000001">
    <property type="entry name" value="Lytic murein transglycosylase B"/>
    <property type="match status" value="1"/>
</dbReference>
<accession>A0A839ZBQ2</accession>